<feature type="non-terminal residue" evidence="1">
    <location>
        <position position="57"/>
    </location>
</feature>
<comment type="caution">
    <text evidence="1">The sequence shown here is derived from an EMBL/GenBank/DDBJ whole genome shotgun (WGS) entry which is preliminary data.</text>
</comment>
<name>A0A9N9K7M0_9GLOM</name>
<accession>A0A9N9K7M0</accession>
<sequence length="57" mass="6569">SSQQTFFFQQPTTNLNFVQNTQPVSQFPQSQVQLLNAYKIAQDDLRGLISVKAYYNL</sequence>
<evidence type="ECO:0000313" key="2">
    <source>
        <dbReference type="Proteomes" id="UP000789396"/>
    </source>
</evidence>
<keyword evidence="2" id="KW-1185">Reference proteome</keyword>
<reference evidence="1" key="1">
    <citation type="submission" date="2021-06" db="EMBL/GenBank/DDBJ databases">
        <authorList>
            <person name="Kallberg Y."/>
            <person name="Tangrot J."/>
            <person name="Rosling A."/>
        </authorList>
    </citation>
    <scope>NUCLEOTIDE SEQUENCE</scope>
    <source>
        <strain evidence="1">IN212</strain>
    </source>
</reference>
<feature type="non-terminal residue" evidence="1">
    <location>
        <position position="1"/>
    </location>
</feature>
<organism evidence="1 2">
    <name type="scientific">Racocetra fulgida</name>
    <dbReference type="NCBI Taxonomy" id="60492"/>
    <lineage>
        <taxon>Eukaryota</taxon>
        <taxon>Fungi</taxon>
        <taxon>Fungi incertae sedis</taxon>
        <taxon>Mucoromycota</taxon>
        <taxon>Glomeromycotina</taxon>
        <taxon>Glomeromycetes</taxon>
        <taxon>Diversisporales</taxon>
        <taxon>Gigasporaceae</taxon>
        <taxon>Racocetra</taxon>
    </lineage>
</organism>
<gene>
    <name evidence="1" type="ORF">RFULGI_LOCUS19064</name>
</gene>
<dbReference type="AlphaFoldDB" id="A0A9N9K7M0"/>
<proteinExistence type="predicted"/>
<evidence type="ECO:0000313" key="1">
    <source>
        <dbReference type="EMBL" id="CAG8814065.1"/>
    </source>
</evidence>
<dbReference type="Proteomes" id="UP000789396">
    <property type="component" value="Unassembled WGS sequence"/>
</dbReference>
<protein>
    <submittedName>
        <fullName evidence="1">2141_t:CDS:1</fullName>
    </submittedName>
</protein>
<dbReference type="EMBL" id="CAJVPZ010089334">
    <property type="protein sequence ID" value="CAG8814065.1"/>
    <property type="molecule type" value="Genomic_DNA"/>
</dbReference>